<feature type="signal peptide" evidence="11">
    <location>
        <begin position="1"/>
        <end position="16"/>
    </location>
</feature>
<dbReference type="Proteomes" id="UP000002729">
    <property type="component" value="Unassembled WGS sequence"/>
</dbReference>
<dbReference type="OMA" id="SENAWCS"/>
<dbReference type="GO" id="GO:0004656">
    <property type="term" value="F:procollagen-proline 4-dioxygenase activity"/>
    <property type="evidence" value="ECO:0007669"/>
    <property type="project" value="TreeGrafter"/>
</dbReference>
<dbReference type="InterPro" id="IPR044862">
    <property type="entry name" value="Pro_4_hyd_alph_FE2OG_OXY"/>
</dbReference>
<dbReference type="RefSeq" id="XP_009037461.1">
    <property type="nucleotide sequence ID" value="XM_009039213.1"/>
</dbReference>
<dbReference type="InterPro" id="IPR005123">
    <property type="entry name" value="Oxoglu/Fe-dep_dioxygenase_dom"/>
</dbReference>
<evidence type="ECO:0000256" key="11">
    <source>
        <dbReference type="SAM" id="SignalP"/>
    </source>
</evidence>
<name>F0Y9X0_AURAN</name>
<dbReference type="GeneID" id="20224797"/>
<feature type="chain" id="PRO_5003260866" description="Fe2OG dioxygenase domain-containing protein" evidence="11">
    <location>
        <begin position="17"/>
        <end position="368"/>
    </location>
</feature>
<evidence type="ECO:0000256" key="7">
    <source>
        <dbReference type="ARBA" id="ARBA00022989"/>
    </source>
</evidence>
<dbReference type="GO" id="GO:0016020">
    <property type="term" value="C:membrane"/>
    <property type="evidence" value="ECO:0007669"/>
    <property type="project" value="UniProtKB-SubCell"/>
</dbReference>
<dbReference type="OrthoDB" id="420380at2759"/>
<keyword evidence="15" id="KW-1185">Reference proteome</keyword>
<keyword evidence="11" id="KW-0732">Signal</keyword>
<evidence type="ECO:0000256" key="1">
    <source>
        <dbReference type="ARBA" id="ARBA00001961"/>
    </source>
</evidence>
<feature type="domain" description="Fe2OG dioxygenase" evidence="12">
    <location>
        <begin position="247"/>
        <end position="355"/>
    </location>
</feature>
<dbReference type="SMART" id="SM00254">
    <property type="entry name" value="ShKT"/>
    <property type="match status" value="2"/>
</dbReference>
<proteinExistence type="predicted"/>
<dbReference type="InterPro" id="IPR045054">
    <property type="entry name" value="P4HA-like"/>
</dbReference>
<accession>F0Y9X0</accession>
<comment type="subcellular location">
    <subcellularLocation>
        <location evidence="3">Endomembrane system</location>
    </subcellularLocation>
    <subcellularLocation>
        <location evidence="2">Membrane</location>
        <topology evidence="2">Single-pass membrane protein</topology>
    </subcellularLocation>
</comment>
<keyword evidence="6" id="KW-0223">Dioxygenase</keyword>
<feature type="domain" description="ShKT" evidence="13">
    <location>
        <begin position="73"/>
        <end position="107"/>
    </location>
</feature>
<gene>
    <name evidence="14" type="ORF">AURANDRAFT_64365</name>
</gene>
<dbReference type="PROSITE" id="PS51670">
    <property type="entry name" value="SHKT"/>
    <property type="match status" value="2"/>
</dbReference>
<dbReference type="SMART" id="SM00702">
    <property type="entry name" value="P4Hc"/>
    <property type="match status" value="1"/>
</dbReference>
<keyword evidence="10" id="KW-0472">Membrane</keyword>
<evidence type="ECO:0000259" key="13">
    <source>
        <dbReference type="PROSITE" id="PS51670"/>
    </source>
</evidence>
<protein>
    <recommendedName>
        <fullName evidence="16">Fe2OG dioxygenase domain-containing protein</fullName>
    </recommendedName>
</protein>
<dbReference type="InterPro" id="IPR003582">
    <property type="entry name" value="ShKT_dom"/>
</dbReference>
<evidence type="ECO:0000256" key="8">
    <source>
        <dbReference type="ARBA" id="ARBA00023002"/>
    </source>
</evidence>
<evidence type="ECO:0000256" key="2">
    <source>
        <dbReference type="ARBA" id="ARBA00004167"/>
    </source>
</evidence>
<dbReference type="EMBL" id="GL833129">
    <property type="protein sequence ID" value="EGB08104.1"/>
    <property type="molecule type" value="Genomic_DNA"/>
</dbReference>
<evidence type="ECO:0000256" key="3">
    <source>
        <dbReference type="ARBA" id="ARBA00004308"/>
    </source>
</evidence>
<dbReference type="InterPro" id="IPR006620">
    <property type="entry name" value="Pro_4_hyd_alph"/>
</dbReference>
<dbReference type="Pfam" id="PF13640">
    <property type="entry name" value="2OG-FeII_Oxy_3"/>
    <property type="match status" value="1"/>
</dbReference>
<dbReference type="PROSITE" id="PS51471">
    <property type="entry name" value="FE2OG_OXY"/>
    <property type="match status" value="1"/>
</dbReference>
<evidence type="ECO:0000256" key="4">
    <source>
        <dbReference type="ARBA" id="ARBA00022692"/>
    </source>
</evidence>
<dbReference type="eggNOG" id="KOG1591">
    <property type="taxonomic scope" value="Eukaryota"/>
</dbReference>
<keyword evidence="9" id="KW-0408">Iron</keyword>
<dbReference type="Gene3D" id="2.60.120.620">
    <property type="entry name" value="q2cbj1_9rhob like domain"/>
    <property type="match status" value="1"/>
</dbReference>
<dbReference type="InParanoid" id="F0Y9X0"/>
<evidence type="ECO:0000256" key="10">
    <source>
        <dbReference type="ARBA" id="ARBA00023136"/>
    </source>
</evidence>
<organism evidence="15">
    <name type="scientific">Aureococcus anophagefferens</name>
    <name type="common">Harmful bloom alga</name>
    <dbReference type="NCBI Taxonomy" id="44056"/>
    <lineage>
        <taxon>Eukaryota</taxon>
        <taxon>Sar</taxon>
        <taxon>Stramenopiles</taxon>
        <taxon>Ochrophyta</taxon>
        <taxon>Pelagophyceae</taxon>
        <taxon>Pelagomonadales</taxon>
        <taxon>Pelagomonadaceae</taxon>
        <taxon>Aureococcus</taxon>
    </lineage>
</organism>
<keyword evidence="5" id="KW-0479">Metal-binding</keyword>
<evidence type="ECO:0000256" key="9">
    <source>
        <dbReference type="ARBA" id="ARBA00023004"/>
    </source>
</evidence>
<dbReference type="AlphaFoldDB" id="F0Y9X0"/>
<dbReference type="GO" id="GO:0031418">
    <property type="term" value="F:L-ascorbic acid binding"/>
    <property type="evidence" value="ECO:0007669"/>
    <property type="project" value="InterPro"/>
</dbReference>
<evidence type="ECO:0000313" key="15">
    <source>
        <dbReference type="Proteomes" id="UP000002729"/>
    </source>
</evidence>
<evidence type="ECO:0000256" key="6">
    <source>
        <dbReference type="ARBA" id="ARBA00022964"/>
    </source>
</evidence>
<evidence type="ECO:0008006" key="16">
    <source>
        <dbReference type="Google" id="ProtNLM"/>
    </source>
</evidence>
<reference evidence="14 15" key="1">
    <citation type="journal article" date="2011" name="Proc. Natl. Acad. Sci. U.S.A.">
        <title>Niche of harmful alga Aureococcus anophagefferens revealed through ecogenomics.</title>
        <authorList>
            <person name="Gobler C.J."/>
            <person name="Berry D.L."/>
            <person name="Dyhrman S.T."/>
            <person name="Wilhelm S.W."/>
            <person name="Salamov A."/>
            <person name="Lobanov A.V."/>
            <person name="Zhang Y."/>
            <person name="Collier J.L."/>
            <person name="Wurch L.L."/>
            <person name="Kustka A.B."/>
            <person name="Dill B.D."/>
            <person name="Shah M."/>
            <person name="VerBerkmoes N.C."/>
            <person name="Kuo A."/>
            <person name="Terry A."/>
            <person name="Pangilinan J."/>
            <person name="Lindquist E.A."/>
            <person name="Lucas S."/>
            <person name="Paulsen I.T."/>
            <person name="Hattenrath-Lehmann T.K."/>
            <person name="Talmage S.C."/>
            <person name="Walker E.A."/>
            <person name="Koch F."/>
            <person name="Burson A.M."/>
            <person name="Marcoval M.A."/>
            <person name="Tang Y.Z."/>
            <person name="Lecleir G.R."/>
            <person name="Coyne K.J."/>
            <person name="Berg G.M."/>
            <person name="Bertrand E.M."/>
            <person name="Saito M.A."/>
            <person name="Gladyshev V.N."/>
            <person name="Grigoriev I.V."/>
        </authorList>
    </citation>
    <scope>NUCLEOTIDE SEQUENCE [LARGE SCALE GENOMIC DNA]</scope>
    <source>
        <strain evidence="15">CCMP 1984</strain>
    </source>
</reference>
<dbReference type="PANTHER" id="PTHR10869:SF233">
    <property type="entry name" value="FE2OG DIOXYGENASE DOMAIN-CONTAINING PROTEIN"/>
    <property type="match status" value="1"/>
</dbReference>
<feature type="domain" description="ShKT" evidence="13">
    <location>
        <begin position="22"/>
        <end position="56"/>
    </location>
</feature>
<dbReference type="eggNOG" id="KOG2408">
    <property type="taxonomic scope" value="Eukaryota"/>
</dbReference>
<dbReference type="PANTHER" id="PTHR10869">
    <property type="entry name" value="PROLYL 4-HYDROXYLASE ALPHA SUBUNIT"/>
    <property type="match status" value="1"/>
</dbReference>
<dbReference type="Pfam" id="PF01549">
    <property type="entry name" value="ShK"/>
    <property type="match status" value="2"/>
</dbReference>
<comment type="cofactor">
    <cofactor evidence="1">
        <name>L-ascorbate</name>
        <dbReference type="ChEBI" id="CHEBI:38290"/>
    </cofactor>
</comment>
<dbReference type="GO" id="GO:0005783">
    <property type="term" value="C:endoplasmic reticulum"/>
    <property type="evidence" value="ECO:0007669"/>
    <property type="project" value="TreeGrafter"/>
</dbReference>
<dbReference type="GO" id="GO:0005506">
    <property type="term" value="F:iron ion binding"/>
    <property type="evidence" value="ECO:0007669"/>
    <property type="project" value="InterPro"/>
</dbReference>
<sequence>MGRLGLALLLAPALRAADDRTCADDHENCEFWASQGECFDNPSYMRTHCALSCESCAPDGAGAGDAPAWTGGCFDRDALCGDWAAARECDVNPGWMLENCAASCGACERPGGAARARAREGCAAALAAARALRPLGPGDARRTLDRALATGGAVELHGDPRVVYLPAFAHPREADELIARALDATAGWERSMDAGSHILEDGTYSRVVSRWRTSDNAWCTTKRCLGDATVVNVTRRAADLLGTTPDHAEPLQLLRYGPGDRYRVHGDCLPEQVHMPCGLRAFTLLLYLNDVAAGGETVFTKLANVSVAPRKGAAVLWANVDDRDDPLATCDDRTFHEARPIDAGVKQAANIWFHTHDFRTPYRLGCTG</sequence>
<dbReference type="KEGG" id="aaf:AURANDRAFT_64365"/>
<evidence type="ECO:0000259" key="12">
    <source>
        <dbReference type="PROSITE" id="PS51471"/>
    </source>
</evidence>
<evidence type="ECO:0000313" key="14">
    <source>
        <dbReference type="EMBL" id="EGB08104.1"/>
    </source>
</evidence>
<keyword evidence="8" id="KW-0560">Oxidoreductase</keyword>
<keyword evidence="7" id="KW-1133">Transmembrane helix</keyword>
<keyword evidence="4" id="KW-0812">Transmembrane</keyword>
<evidence type="ECO:0000256" key="5">
    <source>
        <dbReference type="ARBA" id="ARBA00022723"/>
    </source>
</evidence>